<dbReference type="InterPro" id="IPR002123">
    <property type="entry name" value="Plipid/glycerol_acylTrfase"/>
</dbReference>
<dbReference type="GO" id="GO:0043810">
    <property type="term" value="F:ornithine-acyl [acyl carrier protein] N-acyltransferase activity"/>
    <property type="evidence" value="ECO:0007669"/>
    <property type="project" value="UniProtKB-EC"/>
</dbReference>
<evidence type="ECO:0000256" key="6">
    <source>
        <dbReference type="ARBA" id="ARBA00038095"/>
    </source>
</evidence>
<evidence type="ECO:0000256" key="7">
    <source>
        <dbReference type="ARBA" id="ARBA00039058"/>
    </source>
</evidence>
<dbReference type="InterPro" id="IPR016181">
    <property type="entry name" value="Acyl_CoA_acyltransferase"/>
</dbReference>
<gene>
    <name evidence="12" type="ORF">SAMN02583745_00349</name>
</gene>
<dbReference type="STRING" id="1123402.SAMN02583745_00349"/>
<name>A0A1H9YTL2_9GAMM</name>
<dbReference type="PANTHER" id="PTHR37323">
    <property type="entry name" value="GCN5-RELATED N-ACETYLTRANSFERASE"/>
    <property type="match status" value="1"/>
</dbReference>
<accession>A0A1H9YTL2</accession>
<dbReference type="EMBL" id="FOHV01000002">
    <property type="protein sequence ID" value="SES72505.1"/>
    <property type="molecule type" value="Genomic_DNA"/>
</dbReference>
<dbReference type="SUPFAM" id="SSF55729">
    <property type="entry name" value="Acyl-CoA N-acyltransferases (Nat)"/>
    <property type="match status" value="1"/>
</dbReference>
<evidence type="ECO:0000313" key="13">
    <source>
        <dbReference type="Proteomes" id="UP000242642"/>
    </source>
</evidence>
<evidence type="ECO:0000256" key="9">
    <source>
        <dbReference type="ARBA" id="ARBA00045724"/>
    </source>
</evidence>
<feature type="domain" description="Phospholipid/glycerol acyltransferase" evidence="11">
    <location>
        <begin position="77"/>
        <end position="194"/>
    </location>
</feature>
<dbReference type="CDD" id="cd07986">
    <property type="entry name" value="LPLAT_ACT14924-like"/>
    <property type="match status" value="1"/>
</dbReference>
<dbReference type="InterPro" id="IPR045746">
    <property type="entry name" value="ACT14924-like_Acyltransf_dom"/>
</dbReference>
<dbReference type="InterPro" id="IPR052351">
    <property type="entry name" value="Ornithine_N-alpha-AT"/>
</dbReference>
<evidence type="ECO:0000256" key="4">
    <source>
        <dbReference type="ARBA" id="ARBA00023098"/>
    </source>
</evidence>
<dbReference type="AlphaFoldDB" id="A0A1H9YTL2"/>
<evidence type="ECO:0000313" key="12">
    <source>
        <dbReference type="EMBL" id="SES72505.1"/>
    </source>
</evidence>
<evidence type="ECO:0000256" key="3">
    <source>
        <dbReference type="ARBA" id="ARBA00022679"/>
    </source>
</evidence>
<comment type="function">
    <text evidence="9">Catalyzes the first step in the biosynthesis of ornithine lipids, which are phosphorus-free membrane lipids. Catalyzes the 3-hydroxyacyl-acyl carrier protein-dependent acylation of ornithine to form lyso-ornithine lipid (LOL).</text>
</comment>
<dbReference type="Pfam" id="PF13444">
    <property type="entry name" value="Acetyltransf_5"/>
    <property type="match status" value="1"/>
</dbReference>
<keyword evidence="2" id="KW-0444">Lipid biosynthesis</keyword>
<dbReference type="OrthoDB" id="1113830at2"/>
<dbReference type="SUPFAM" id="SSF69593">
    <property type="entry name" value="Glycerol-3-phosphate (1)-acyltransferase"/>
    <property type="match status" value="1"/>
</dbReference>
<protein>
    <recommendedName>
        <fullName evidence="8">L-ornithine N(alpha)-acyltransferase</fullName>
        <ecNumber evidence="7">2.3.2.30</ecNumber>
    </recommendedName>
</protein>
<evidence type="ECO:0000256" key="2">
    <source>
        <dbReference type="ARBA" id="ARBA00022516"/>
    </source>
</evidence>
<dbReference type="SMART" id="SM00563">
    <property type="entry name" value="PlsC"/>
    <property type="match status" value="1"/>
</dbReference>
<dbReference type="GO" id="GO:0006629">
    <property type="term" value="P:lipid metabolic process"/>
    <property type="evidence" value="ECO:0007669"/>
    <property type="project" value="UniProtKB-KW"/>
</dbReference>
<comment type="catalytic activity">
    <reaction evidence="10">
        <text>a (3R)-hydroxyacyl-[ACP] + L-ornithine = a lyso-ornithine lipid + holo-[ACP] + H(+)</text>
        <dbReference type="Rhea" id="RHEA:20633"/>
        <dbReference type="Rhea" id="RHEA-COMP:9685"/>
        <dbReference type="Rhea" id="RHEA-COMP:9945"/>
        <dbReference type="ChEBI" id="CHEBI:15378"/>
        <dbReference type="ChEBI" id="CHEBI:46911"/>
        <dbReference type="ChEBI" id="CHEBI:64479"/>
        <dbReference type="ChEBI" id="CHEBI:78827"/>
        <dbReference type="ChEBI" id="CHEBI:138482"/>
        <dbReference type="EC" id="2.3.2.30"/>
    </reaction>
    <physiologicalReaction direction="left-to-right" evidence="10">
        <dbReference type="Rhea" id="RHEA:20634"/>
    </physiologicalReaction>
</comment>
<dbReference type="EC" id="2.3.2.30" evidence="7"/>
<comment type="pathway">
    <text evidence="1">Lipid metabolism.</text>
</comment>
<proteinExistence type="inferred from homology"/>
<evidence type="ECO:0000259" key="11">
    <source>
        <dbReference type="SMART" id="SM00563"/>
    </source>
</evidence>
<evidence type="ECO:0000256" key="5">
    <source>
        <dbReference type="ARBA" id="ARBA00023315"/>
    </source>
</evidence>
<keyword evidence="13" id="KW-1185">Reference proteome</keyword>
<evidence type="ECO:0000256" key="8">
    <source>
        <dbReference type="ARBA" id="ARBA00039866"/>
    </source>
</evidence>
<dbReference type="RefSeq" id="WP_093317202.1">
    <property type="nucleotide sequence ID" value="NZ_FOHV01000002.1"/>
</dbReference>
<evidence type="ECO:0000256" key="10">
    <source>
        <dbReference type="ARBA" id="ARBA00047785"/>
    </source>
</evidence>
<keyword evidence="3" id="KW-0808">Transferase</keyword>
<keyword evidence="5" id="KW-0012">Acyltransferase</keyword>
<dbReference type="Pfam" id="PF19576">
    <property type="entry name" value="Acyltransf_2"/>
    <property type="match status" value="1"/>
</dbReference>
<keyword evidence="4" id="KW-0443">Lipid metabolism</keyword>
<reference evidence="13" key="1">
    <citation type="submission" date="2016-10" db="EMBL/GenBank/DDBJ databases">
        <authorList>
            <person name="Varghese N."/>
            <person name="Submissions S."/>
        </authorList>
    </citation>
    <scope>NUCLEOTIDE SEQUENCE [LARGE SCALE GENOMIC DNA]</scope>
    <source>
        <strain evidence="13">DSM 18579</strain>
    </source>
</reference>
<sequence length="574" mass="65642">MFNINDVLPSNFNDSPFASLKRKALQKFVYEKEFQDFAEAYPHLRGLECVEQIIEYFKINCLYDIDELENIPSNGPLVLVANHPIGSLDGLLLIKLIAKVRPDIKVVANQLLSNLKPISNLFIPVDNVGKNTHRQQIKSMHQHLTNQGALLFFPAGEVSRLNVSGVRDGKWYTGFIKLAAKSRAPIVPIHVKARNSPLFYTTSICYKPLSSLLLIREMFEQKNKTVKIKVGQSIPFHNWHDNKIDINELAKKFRKHVYRLGHSKPGLFHCEAPIALAEDRILLKKQIEQSECLGQTPDGKSIYLYQRKDSDNSPVLRELGRLREIAFRAVGEGTGKRRDLDIYDDYYYQLILWDHQELEIVGAYRFLPTGESIIEKGIESIYSHTLFNYEERMMPYLQHGIELGRSFIQPKYWGRRGLDYLWLGIGAFIAHYPHYRYLFGPVSMSGTLPLAARDLMIAFYRLYFPDLDLLATSRNPYPASLPDVLAQFKGDDYQADFTCLKSMLTNLGCAIPTLYKQYTELCEPGGVKFIDFGTDPDFNNSIDGLVLVDLSKLKPARYERYIGVHLNAISSRSA</sequence>
<organism evidence="12 13">
    <name type="scientific">Thorsellia anophelis DSM 18579</name>
    <dbReference type="NCBI Taxonomy" id="1123402"/>
    <lineage>
        <taxon>Bacteria</taxon>
        <taxon>Pseudomonadati</taxon>
        <taxon>Pseudomonadota</taxon>
        <taxon>Gammaproteobacteria</taxon>
        <taxon>Enterobacterales</taxon>
        <taxon>Thorselliaceae</taxon>
        <taxon>Thorsellia</taxon>
    </lineage>
</organism>
<dbReference type="PANTHER" id="PTHR37323:SF1">
    <property type="entry name" value="L-ORNITHINE N(ALPHA)-ACYLTRANSFERASE"/>
    <property type="match status" value="1"/>
</dbReference>
<dbReference type="Proteomes" id="UP000242642">
    <property type="component" value="Unassembled WGS sequence"/>
</dbReference>
<comment type="similarity">
    <text evidence="6">Belongs to the acetyltransferase family. OlsB subfamily.</text>
</comment>
<evidence type="ECO:0000256" key="1">
    <source>
        <dbReference type="ARBA" id="ARBA00005189"/>
    </source>
</evidence>